<dbReference type="GO" id="GO:0005737">
    <property type="term" value="C:cytoplasm"/>
    <property type="evidence" value="ECO:0007669"/>
    <property type="project" value="TreeGrafter"/>
</dbReference>
<evidence type="ECO:0000313" key="3">
    <source>
        <dbReference type="EMBL" id="KAJ3260180.1"/>
    </source>
</evidence>
<dbReference type="Gene3D" id="1.10.555.10">
    <property type="entry name" value="Rho GTPase activation protein"/>
    <property type="match status" value="1"/>
</dbReference>
<dbReference type="InterPro" id="IPR008936">
    <property type="entry name" value="Rho_GTPase_activation_prot"/>
</dbReference>
<keyword evidence="4" id="KW-1185">Reference proteome</keyword>
<dbReference type="PANTHER" id="PTHR23176:SF129">
    <property type="entry name" value="RHO GTPASE ACTIVATING PROTEIN AT 16F, ISOFORM E-RELATED"/>
    <property type="match status" value="1"/>
</dbReference>
<sequence length="613" mass="70197">MSKALENFYGTAKNPCAGIMKLHALVLRDSIQTEELIAFLRQRIQIEEIYCKSLCELKSKVLGNNGFANSEKVTSVVFLKYKSEMGTIANGHQLMIERLQAMVPPLEKYLSDCRSSLTPKAESIHNGWKRYEKLLADTLRLESFASKKYSELDEELKCNRDPLEQQRNVIISNRALDVDYFNDLLSELQNHVNCEDIWRILGNLKDCYNGDDLFTYLKLKGWNEIEAREFLNYLVQEGFLKACTGRAIPFSTQIFYQWKRTAMEIQNEPVYKKLKREATRAAFEANKSAKQLESVRTSIDLQMSDYIQLAIPLLLEHVKLVKSTITRCVESEKIPGNVNNYMGNELQIYLETLDPEKEIKSVIDNEKTGIKPIPTFVPKSFPPIPSRRVFGVPLTDSKRIPKIMRKCLSYLEDTFAKTPSAHLDVWNDLRKFPPEIIVAVLKQYLLELPVSLCSDELYEPLKILYLSKTDDSRSRLNSLRNMIATLPTCHFQTLTFLANYLNSLIINLDPNDIKITNLSNSLGSYILRPKVENNLTILDKHPQRLVKDLILHCHELVVSDTTPCNSPESSEDESASTRVIFLDEDNCSLRSFITKKTGYSLTIDGESCKSINE</sequence>
<evidence type="ECO:0000259" key="2">
    <source>
        <dbReference type="PROSITE" id="PS50238"/>
    </source>
</evidence>
<feature type="domain" description="Rho-GAP" evidence="2">
    <location>
        <begin position="357"/>
        <end position="557"/>
    </location>
</feature>
<dbReference type="Proteomes" id="UP001210925">
    <property type="component" value="Unassembled WGS sequence"/>
</dbReference>
<dbReference type="SMART" id="SM00324">
    <property type="entry name" value="RhoGAP"/>
    <property type="match status" value="1"/>
</dbReference>
<evidence type="ECO:0000313" key="4">
    <source>
        <dbReference type="Proteomes" id="UP001210925"/>
    </source>
</evidence>
<dbReference type="SUPFAM" id="SSF48350">
    <property type="entry name" value="GTPase activation domain, GAP"/>
    <property type="match status" value="1"/>
</dbReference>
<organism evidence="3 4">
    <name type="scientific">Boothiomyces macroporosus</name>
    <dbReference type="NCBI Taxonomy" id="261099"/>
    <lineage>
        <taxon>Eukaryota</taxon>
        <taxon>Fungi</taxon>
        <taxon>Fungi incertae sedis</taxon>
        <taxon>Chytridiomycota</taxon>
        <taxon>Chytridiomycota incertae sedis</taxon>
        <taxon>Chytridiomycetes</taxon>
        <taxon>Rhizophydiales</taxon>
        <taxon>Terramycetaceae</taxon>
        <taxon>Boothiomyces</taxon>
    </lineage>
</organism>
<dbReference type="Pfam" id="PF00611">
    <property type="entry name" value="FCH"/>
    <property type="match status" value="1"/>
</dbReference>
<reference evidence="3" key="1">
    <citation type="submission" date="2020-05" db="EMBL/GenBank/DDBJ databases">
        <title>Phylogenomic resolution of chytrid fungi.</title>
        <authorList>
            <person name="Stajich J.E."/>
            <person name="Amses K."/>
            <person name="Simmons R."/>
            <person name="Seto K."/>
            <person name="Myers J."/>
            <person name="Bonds A."/>
            <person name="Quandt C.A."/>
            <person name="Barry K."/>
            <person name="Liu P."/>
            <person name="Grigoriev I."/>
            <person name="Longcore J.E."/>
            <person name="James T.Y."/>
        </authorList>
    </citation>
    <scope>NUCLEOTIDE SEQUENCE</scope>
    <source>
        <strain evidence="3">PLAUS21</strain>
    </source>
</reference>
<dbReference type="EMBL" id="JADGKB010000013">
    <property type="protein sequence ID" value="KAJ3260180.1"/>
    <property type="molecule type" value="Genomic_DNA"/>
</dbReference>
<dbReference type="InterPro" id="IPR050729">
    <property type="entry name" value="Rho-GAP"/>
</dbReference>
<evidence type="ECO:0000256" key="1">
    <source>
        <dbReference type="ARBA" id="ARBA00022468"/>
    </source>
</evidence>
<proteinExistence type="predicted"/>
<dbReference type="SUPFAM" id="SSF103657">
    <property type="entry name" value="BAR/IMD domain-like"/>
    <property type="match status" value="1"/>
</dbReference>
<name>A0AAD5Y590_9FUNG</name>
<accession>A0AAD5Y590</accession>
<dbReference type="PROSITE" id="PS50238">
    <property type="entry name" value="RHOGAP"/>
    <property type="match status" value="1"/>
</dbReference>
<gene>
    <name evidence="3" type="ORF">HK103_001256</name>
</gene>
<keyword evidence="1" id="KW-0343">GTPase activation</keyword>
<protein>
    <recommendedName>
        <fullName evidence="2">Rho-GAP domain-containing protein</fullName>
    </recommendedName>
</protein>
<dbReference type="PANTHER" id="PTHR23176">
    <property type="entry name" value="RHO/RAC/CDC GTPASE-ACTIVATING PROTEIN"/>
    <property type="match status" value="1"/>
</dbReference>
<dbReference type="InterPro" id="IPR027267">
    <property type="entry name" value="AH/BAR_dom_sf"/>
</dbReference>
<dbReference type="AlphaFoldDB" id="A0AAD5Y590"/>
<dbReference type="Gene3D" id="1.20.1270.60">
    <property type="entry name" value="Arfaptin homology (AH) domain/BAR domain"/>
    <property type="match status" value="1"/>
</dbReference>
<dbReference type="GO" id="GO:0005096">
    <property type="term" value="F:GTPase activator activity"/>
    <property type="evidence" value="ECO:0007669"/>
    <property type="project" value="UniProtKB-KW"/>
</dbReference>
<dbReference type="Pfam" id="PF00620">
    <property type="entry name" value="RhoGAP"/>
    <property type="match status" value="1"/>
</dbReference>
<comment type="caution">
    <text evidence="3">The sequence shown here is derived from an EMBL/GenBank/DDBJ whole genome shotgun (WGS) entry which is preliminary data.</text>
</comment>
<dbReference type="InterPro" id="IPR001060">
    <property type="entry name" value="FCH_dom"/>
</dbReference>
<dbReference type="InterPro" id="IPR000198">
    <property type="entry name" value="RhoGAP_dom"/>
</dbReference>
<dbReference type="GO" id="GO:0007165">
    <property type="term" value="P:signal transduction"/>
    <property type="evidence" value="ECO:0007669"/>
    <property type="project" value="InterPro"/>
</dbReference>